<dbReference type="OMA" id="ATCSGSM"/>
<evidence type="ECO:0000256" key="1">
    <source>
        <dbReference type="SAM" id="MobiDB-lite"/>
    </source>
</evidence>
<organism evidence="3">
    <name type="scientific">Drosophila sechellia</name>
    <name type="common">Fruit fly</name>
    <dbReference type="NCBI Taxonomy" id="7238"/>
    <lineage>
        <taxon>Eukaryota</taxon>
        <taxon>Metazoa</taxon>
        <taxon>Ecdysozoa</taxon>
        <taxon>Arthropoda</taxon>
        <taxon>Hexapoda</taxon>
        <taxon>Insecta</taxon>
        <taxon>Pterygota</taxon>
        <taxon>Neoptera</taxon>
        <taxon>Endopterygota</taxon>
        <taxon>Diptera</taxon>
        <taxon>Brachycera</taxon>
        <taxon>Muscomorpha</taxon>
        <taxon>Ephydroidea</taxon>
        <taxon>Drosophilidae</taxon>
        <taxon>Drosophila</taxon>
        <taxon>Sophophora</taxon>
    </lineage>
</organism>
<feature type="compositionally biased region" description="Polar residues" evidence="1">
    <location>
        <begin position="20"/>
        <end position="49"/>
    </location>
</feature>
<gene>
    <name evidence="2" type="primary">Dsec\GM25127</name>
    <name evidence="2" type="ORF">Dsec_GM25127</name>
</gene>
<dbReference type="Proteomes" id="UP000001292">
    <property type="component" value="Unassembled WGS sequence"/>
</dbReference>
<feature type="compositionally biased region" description="Basic and acidic residues" evidence="1">
    <location>
        <begin position="1"/>
        <end position="10"/>
    </location>
</feature>
<name>B4HKM2_DROSE</name>
<evidence type="ECO:0000313" key="3">
    <source>
        <dbReference type="Proteomes" id="UP000001292"/>
    </source>
</evidence>
<dbReference type="HOGENOM" id="CLU_2852073_0_0_1"/>
<dbReference type="PhylomeDB" id="B4HKM2"/>
<keyword evidence="3" id="KW-1185">Reference proteome</keyword>
<accession>B4HKM2</accession>
<dbReference type="EMBL" id="CH480815">
    <property type="protein sequence ID" value="EDW40825.1"/>
    <property type="molecule type" value="Genomic_DNA"/>
</dbReference>
<sequence>MANSRQETEKMMGGGHGGTVTVSVPATCSSSMNGSHEGSLTLSPSSGSATLMRHSPDINQHPYGK</sequence>
<feature type="region of interest" description="Disordered" evidence="1">
    <location>
        <begin position="1"/>
        <end position="65"/>
    </location>
</feature>
<protein>
    <submittedName>
        <fullName evidence="2">GM25127</fullName>
    </submittedName>
</protein>
<reference evidence="2 3" key="1">
    <citation type="journal article" date="2007" name="Nature">
        <title>Evolution of genes and genomes on the Drosophila phylogeny.</title>
        <authorList>
            <consortium name="Drosophila 12 Genomes Consortium"/>
            <person name="Clark A.G."/>
            <person name="Eisen M.B."/>
            <person name="Smith D.R."/>
            <person name="Bergman C.M."/>
            <person name="Oliver B."/>
            <person name="Markow T.A."/>
            <person name="Kaufman T.C."/>
            <person name="Kellis M."/>
            <person name="Gelbart W."/>
            <person name="Iyer V.N."/>
            <person name="Pollard D.A."/>
            <person name="Sackton T.B."/>
            <person name="Larracuente A.M."/>
            <person name="Singh N.D."/>
            <person name="Abad J.P."/>
            <person name="Abt D.N."/>
            <person name="Adryan B."/>
            <person name="Aguade M."/>
            <person name="Akashi H."/>
            <person name="Anderson W.W."/>
            <person name="Aquadro C.F."/>
            <person name="Ardell D.H."/>
            <person name="Arguello R."/>
            <person name="Artieri C.G."/>
            <person name="Barbash D.A."/>
            <person name="Barker D."/>
            <person name="Barsanti P."/>
            <person name="Batterham P."/>
            <person name="Batzoglou S."/>
            <person name="Begun D."/>
            <person name="Bhutkar A."/>
            <person name="Blanco E."/>
            <person name="Bosak S.A."/>
            <person name="Bradley R.K."/>
            <person name="Brand A.D."/>
            <person name="Brent M.R."/>
            <person name="Brooks A.N."/>
            <person name="Brown R.H."/>
            <person name="Butlin R.K."/>
            <person name="Caggese C."/>
            <person name="Calvi B.R."/>
            <person name="Bernardo de Carvalho A."/>
            <person name="Caspi A."/>
            <person name="Castrezana S."/>
            <person name="Celniker S.E."/>
            <person name="Chang J.L."/>
            <person name="Chapple C."/>
            <person name="Chatterji S."/>
            <person name="Chinwalla A."/>
            <person name="Civetta A."/>
            <person name="Clifton S.W."/>
            <person name="Comeron J.M."/>
            <person name="Costello J.C."/>
            <person name="Coyne J.A."/>
            <person name="Daub J."/>
            <person name="David R.G."/>
            <person name="Delcher A.L."/>
            <person name="Delehaunty K."/>
            <person name="Do C.B."/>
            <person name="Ebling H."/>
            <person name="Edwards K."/>
            <person name="Eickbush T."/>
            <person name="Evans J.D."/>
            <person name="Filipski A."/>
            <person name="Findeiss S."/>
            <person name="Freyhult E."/>
            <person name="Fulton L."/>
            <person name="Fulton R."/>
            <person name="Garcia A.C."/>
            <person name="Gardiner A."/>
            <person name="Garfield D.A."/>
            <person name="Garvin B.E."/>
            <person name="Gibson G."/>
            <person name="Gilbert D."/>
            <person name="Gnerre S."/>
            <person name="Godfrey J."/>
            <person name="Good R."/>
            <person name="Gotea V."/>
            <person name="Gravely B."/>
            <person name="Greenberg A.J."/>
            <person name="Griffiths-Jones S."/>
            <person name="Gross S."/>
            <person name="Guigo R."/>
            <person name="Gustafson E.A."/>
            <person name="Haerty W."/>
            <person name="Hahn M.W."/>
            <person name="Halligan D.L."/>
            <person name="Halpern A.L."/>
            <person name="Halter G.M."/>
            <person name="Han M.V."/>
            <person name="Heger A."/>
            <person name="Hillier L."/>
            <person name="Hinrichs A.S."/>
            <person name="Holmes I."/>
            <person name="Hoskins R.A."/>
            <person name="Hubisz M.J."/>
            <person name="Hultmark D."/>
            <person name="Huntley M.A."/>
            <person name="Jaffe D.B."/>
            <person name="Jagadeeshan S."/>
            <person name="Jeck W.R."/>
            <person name="Johnson J."/>
            <person name="Jones C.D."/>
            <person name="Jordan W.C."/>
            <person name="Karpen G.H."/>
            <person name="Kataoka E."/>
            <person name="Keightley P.D."/>
            <person name="Kheradpour P."/>
            <person name="Kirkness E.F."/>
            <person name="Koerich L.B."/>
            <person name="Kristiansen K."/>
            <person name="Kudrna D."/>
            <person name="Kulathinal R.J."/>
            <person name="Kumar S."/>
            <person name="Kwok R."/>
            <person name="Lander E."/>
            <person name="Langley C.H."/>
            <person name="Lapoint R."/>
            <person name="Lazzaro B.P."/>
            <person name="Lee S.J."/>
            <person name="Levesque L."/>
            <person name="Li R."/>
            <person name="Lin C.F."/>
            <person name="Lin M.F."/>
            <person name="Lindblad-Toh K."/>
            <person name="Llopart A."/>
            <person name="Long M."/>
            <person name="Low L."/>
            <person name="Lozovsky E."/>
            <person name="Lu J."/>
            <person name="Luo M."/>
            <person name="Machado C.A."/>
            <person name="Makalowski W."/>
            <person name="Marzo M."/>
            <person name="Matsuda M."/>
            <person name="Matzkin L."/>
            <person name="McAllister B."/>
            <person name="McBride C.S."/>
            <person name="McKernan B."/>
            <person name="McKernan K."/>
            <person name="Mendez-Lago M."/>
            <person name="Minx P."/>
            <person name="Mollenhauer M.U."/>
            <person name="Montooth K."/>
            <person name="Mount S.M."/>
            <person name="Mu X."/>
            <person name="Myers E."/>
            <person name="Negre B."/>
            <person name="Newfeld S."/>
            <person name="Nielsen R."/>
            <person name="Noor M.A."/>
            <person name="O'Grady P."/>
            <person name="Pachter L."/>
            <person name="Papaceit M."/>
            <person name="Parisi M.J."/>
            <person name="Parisi M."/>
            <person name="Parts L."/>
            <person name="Pedersen J.S."/>
            <person name="Pesole G."/>
            <person name="Phillippy A.M."/>
            <person name="Ponting C.P."/>
            <person name="Pop M."/>
            <person name="Porcelli D."/>
            <person name="Powell J.R."/>
            <person name="Prohaska S."/>
            <person name="Pruitt K."/>
            <person name="Puig M."/>
            <person name="Quesneville H."/>
            <person name="Ram K.R."/>
            <person name="Rand D."/>
            <person name="Rasmussen M.D."/>
            <person name="Reed L.K."/>
            <person name="Reenan R."/>
            <person name="Reily A."/>
            <person name="Remington K.A."/>
            <person name="Rieger T.T."/>
            <person name="Ritchie M.G."/>
            <person name="Robin C."/>
            <person name="Rogers Y.H."/>
            <person name="Rohde C."/>
            <person name="Rozas J."/>
            <person name="Rubenfield M.J."/>
            <person name="Ruiz A."/>
            <person name="Russo S."/>
            <person name="Salzberg S.L."/>
            <person name="Sanchez-Gracia A."/>
            <person name="Saranga D.J."/>
            <person name="Sato H."/>
            <person name="Schaeffer S.W."/>
            <person name="Schatz M.C."/>
            <person name="Schlenke T."/>
            <person name="Schwartz R."/>
            <person name="Segarra C."/>
            <person name="Singh R.S."/>
            <person name="Sirot L."/>
            <person name="Sirota M."/>
            <person name="Sisneros N.B."/>
            <person name="Smith C.D."/>
            <person name="Smith T.F."/>
            <person name="Spieth J."/>
            <person name="Stage D.E."/>
            <person name="Stark A."/>
            <person name="Stephan W."/>
            <person name="Strausberg R.L."/>
            <person name="Strempel S."/>
            <person name="Sturgill D."/>
            <person name="Sutton G."/>
            <person name="Sutton G.G."/>
            <person name="Tao W."/>
            <person name="Teichmann S."/>
            <person name="Tobari Y.N."/>
            <person name="Tomimura Y."/>
            <person name="Tsolas J.M."/>
            <person name="Valente V.L."/>
            <person name="Venter E."/>
            <person name="Venter J.C."/>
            <person name="Vicario S."/>
            <person name="Vieira F.G."/>
            <person name="Vilella A.J."/>
            <person name="Villasante A."/>
            <person name="Walenz B."/>
            <person name="Wang J."/>
            <person name="Wasserman M."/>
            <person name="Watts T."/>
            <person name="Wilson D."/>
            <person name="Wilson R.K."/>
            <person name="Wing R.A."/>
            <person name="Wolfner M.F."/>
            <person name="Wong A."/>
            <person name="Wong G.K."/>
            <person name="Wu C.I."/>
            <person name="Wu G."/>
            <person name="Yamamoto D."/>
            <person name="Yang H.P."/>
            <person name="Yang S.P."/>
            <person name="Yorke J.A."/>
            <person name="Yoshida K."/>
            <person name="Zdobnov E."/>
            <person name="Zhang P."/>
            <person name="Zhang Y."/>
            <person name="Zimin A.V."/>
            <person name="Baldwin J."/>
            <person name="Abdouelleil A."/>
            <person name="Abdulkadir J."/>
            <person name="Abebe A."/>
            <person name="Abera B."/>
            <person name="Abreu J."/>
            <person name="Acer S.C."/>
            <person name="Aftuck L."/>
            <person name="Alexander A."/>
            <person name="An P."/>
            <person name="Anderson E."/>
            <person name="Anderson S."/>
            <person name="Arachi H."/>
            <person name="Azer M."/>
            <person name="Bachantsang P."/>
            <person name="Barry A."/>
            <person name="Bayul T."/>
            <person name="Berlin A."/>
            <person name="Bessette D."/>
            <person name="Bloom T."/>
            <person name="Blye J."/>
            <person name="Boguslavskiy L."/>
            <person name="Bonnet C."/>
            <person name="Boukhgalter B."/>
            <person name="Bourzgui I."/>
            <person name="Brown A."/>
            <person name="Cahill P."/>
            <person name="Channer S."/>
            <person name="Cheshatsang Y."/>
            <person name="Chuda L."/>
            <person name="Citroen M."/>
            <person name="Collymore A."/>
            <person name="Cooke P."/>
            <person name="Costello M."/>
            <person name="D'Aco K."/>
            <person name="Daza R."/>
            <person name="De Haan G."/>
            <person name="DeGray S."/>
            <person name="DeMaso C."/>
            <person name="Dhargay N."/>
            <person name="Dooley K."/>
            <person name="Dooley E."/>
            <person name="Doricent M."/>
            <person name="Dorje P."/>
            <person name="Dorjee K."/>
            <person name="Dupes A."/>
            <person name="Elong R."/>
            <person name="Falk J."/>
            <person name="Farina A."/>
            <person name="Faro S."/>
            <person name="Ferguson D."/>
            <person name="Fisher S."/>
            <person name="Foley C.D."/>
            <person name="Franke A."/>
            <person name="Friedrich D."/>
            <person name="Gadbois L."/>
            <person name="Gearin G."/>
            <person name="Gearin C.R."/>
            <person name="Giannoukos G."/>
            <person name="Goode T."/>
            <person name="Graham J."/>
            <person name="Grandbois E."/>
            <person name="Grewal S."/>
            <person name="Gyaltsen K."/>
            <person name="Hafez N."/>
            <person name="Hagos B."/>
            <person name="Hall J."/>
            <person name="Henson C."/>
            <person name="Hollinger A."/>
            <person name="Honan T."/>
            <person name="Huard M.D."/>
            <person name="Hughes L."/>
            <person name="Hurhula B."/>
            <person name="Husby M.E."/>
            <person name="Kamat A."/>
            <person name="Kanga B."/>
            <person name="Kashin S."/>
            <person name="Khazanovich D."/>
            <person name="Kisner P."/>
            <person name="Lance K."/>
            <person name="Lara M."/>
            <person name="Lee W."/>
            <person name="Lennon N."/>
            <person name="Letendre F."/>
            <person name="LeVine R."/>
            <person name="Lipovsky A."/>
            <person name="Liu X."/>
            <person name="Liu J."/>
            <person name="Liu S."/>
            <person name="Lokyitsang T."/>
            <person name="Lokyitsang Y."/>
            <person name="Lubonja R."/>
            <person name="Lui A."/>
            <person name="MacDonald P."/>
            <person name="Magnisalis V."/>
            <person name="Maru K."/>
            <person name="Matthews C."/>
            <person name="McCusker W."/>
            <person name="McDonough S."/>
            <person name="Mehta T."/>
            <person name="Meldrim J."/>
            <person name="Meneus L."/>
            <person name="Mihai O."/>
            <person name="Mihalev A."/>
            <person name="Mihova T."/>
            <person name="Mittelman R."/>
            <person name="Mlenga V."/>
            <person name="Montmayeur A."/>
            <person name="Mulrain L."/>
            <person name="Navidi A."/>
            <person name="Naylor J."/>
            <person name="Negash T."/>
            <person name="Nguyen T."/>
            <person name="Nguyen N."/>
            <person name="Nicol R."/>
            <person name="Norbu C."/>
            <person name="Norbu N."/>
            <person name="Novod N."/>
            <person name="O'Neill B."/>
            <person name="Osman S."/>
            <person name="Markiewicz E."/>
            <person name="Oyono O.L."/>
            <person name="Patti C."/>
            <person name="Phunkhang P."/>
            <person name="Pierre F."/>
            <person name="Priest M."/>
            <person name="Raghuraman S."/>
            <person name="Rege F."/>
            <person name="Reyes R."/>
            <person name="Rise C."/>
            <person name="Rogov P."/>
            <person name="Ross K."/>
            <person name="Ryan E."/>
            <person name="Settipalli S."/>
            <person name="Shea T."/>
            <person name="Sherpa N."/>
            <person name="Shi L."/>
            <person name="Shih D."/>
            <person name="Sparrow T."/>
            <person name="Spaulding J."/>
            <person name="Stalker J."/>
            <person name="Stange-Thomann N."/>
            <person name="Stavropoulos S."/>
            <person name="Stone C."/>
            <person name="Strader C."/>
            <person name="Tesfaye S."/>
            <person name="Thomson T."/>
            <person name="Thoulutsang Y."/>
            <person name="Thoulutsang D."/>
            <person name="Topham K."/>
            <person name="Topping I."/>
            <person name="Tsamla T."/>
            <person name="Vassiliev H."/>
            <person name="Vo A."/>
            <person name="Wangchuk T."/>
            <person name="Wangdi T."/>
            <person name="Weiand M."/>
            <person name="Wilkinson J."/>
            <person name="Wilson A."/>
            <person name="Yadav S."/>
            <person name="Young G."/>
            <person name="Yu Q."/>
            <person name="Zembek L."/>
            <person name="Zhong D."/>
            <person name="Zimmer A."/>
            <person name="Zwirko Z."/>
            <person name="Jaffe D.B."/>
            <person name="Alvarez P."/>
            <person name="Brockman W."/>
            <person name="Butler J."/>
            <person name="Chin C."/>
            <person name="Gnerre S."/>
            <person name="Grabherr M."/>
            <person name="Kleber M."/>
            <person name="Mauceli E."/>
            <person name="MacCallum I."/>
        </authorList>
    </citation>
    <scope>NUCLEOTIDE SEQUENCE [LARGE SCALE GENOMIC DNA]</scope>
    <source>
        <strain evidence="3">Rob3c / Tucson 14021-0248.25</strain>
    </source>
</reference>
<proteinExistence type="predicted"/>
<evidence type="ECO:0000313" key="2">
    <source>
        <dbReference type="EMBL" id="EDW40825.1"/>
    </source>
</evidence>
<dbReference type="STRING" id="7238.B4HKM2"/>
<dbReference type="AlphaFoldDB" id="B4HKM2"/>